<gene>
    <name evidence="2" type="ORF">LARSCL_LOCUS21580</name>
</gene>
<organism evidence="2 3">
    <name type="scientific">Larinioides sclopetarius</name>
    <dbReference type="NCBI Taxonomy" id="280406"/>
    <lineage>
        <taxon>Eukaryota</taxon>
        <taxon>Metazoa</taxon>
        <taxon>Ecdysozoa</taxon>
        <taxon>Arthropoda</taxon>
        <taxon>Chelicerata</taxon>
        <taxon>Arachnida</taxon>
        <taxon>Araneae</taxon>
        <taxon>Araneomorphae</taxon>
        <taxon>Entelegynae</taxon>
        <taxon>Araneoidea</taxon>
        <taxon>Araneidae</taxon>
        <taxon>Larinioides</taxon>
    </lineage>
</organism>
<keyword evidence="3" id="KW-1185">Reference proteome</keyword>
<feature type="compositionally biased region" description="Basic and acidic residues" evidence="1">
    <location>
        <begin position="12"/>
        <end position="27"/>
    </location>
</feature>
<dbReference type="AlphaFoldDB" id="A0AAV2BU16"/>
<feature type="compositionally biased region" description="Polar residues" evidence="1">
    <location>
        <begin position="36"/>
        <end position="55"/>
    </location>
</feature>
<comment type="caution">
    <text evidence="2">The sequence shown here is derived from an EMBL/GenBank/DDBJ whole genome shotgun (WGS) entry which is preliminary data.</text>
</comment>
<evidence type="ECO:0000313" key="3">
    <source>
        <dbReference type="Proteomes" id="UP001497382"/>
    </source>
</evidence>
<feature type="region of interest" description="Disordered" evidence="1">
    <location>
        <begin position="1"/>
        <end position="68"/>
    </location>
</feature>
<name>A0AAV2BU16_9ARAC</name>
<sequence>MKPKMLTATSNSDRKTATPAVLKRDLTDTPMLMASTEPSNTSLTNTDSEPGSRPTSLEPPSRTLPMLK</sequence>
<proteinExistence type="predicted"/>
<dbReference type="Proteomes" id="UP001497382">
    <property type="component" value="Unassembled WGS sequence"/>
</dbReference>
<evidence type="ECO:0000313" key="2">
    <source>
        <dbReference type="EMBL" id="CAL1299801.1"/>
    </source>
</evidence>
<protein>
    <submittedName>
        <fullName evidence="2">Uncharacterized protein</fullName>
    </submittedName>
</protein>
<dbReference type="EMBL" id="CAXIEN010000519">
    <property type="protein sequence ID" value="CAL1299801.1"/>
    <property type="molecule type" value="Genomic_DNA"/>
</dbReference>
<accession>A0AAV2BU16</accession>
<evidence type="ECO:0000256" key="1">
    <source>
        <dbReference type="SAM" id="MobiDB-lite"/>
    </source>
</evidence>
<reference evidence="2 3" key="1">
    <citation type="submission" date="2024-04" db="EMBL/GenBank/DDBJ databases">
        <authorList>
            <person name="Rising A."/>
            <person name="Reimegard J."/>
            <person name="Sonavane S."/>
            <person name="Akerstrom W."/>
            <person name="Nylinder S."/>
            <person name="Hedman E."/>
            <person name="Kallberg Y."/>
        </authorList>
    </citation>
    <scope>NUCLEOTIDE SEQUENCE [LARGE SCALE GENOMIC DNA]</scope>
</reference>